<evidence type="ECO:0000256" key="1">
    <source>
        <dbReference type="SAM" id="SignalP"/>
    </source>
</evidence>
<comment type="caution">
    <text evidence="3">The sequence shown here is derived from an EMBL/GenBank/DDBJ whole genome shotgun (WGS) entry which is preliminary data.</text>
</comment>
<keyword evidence="4" id="KW-1185">Reference proteome</keyword>
<feature type="signal peptide" evidence="1">
    <location>
        <begin position="1"/>
        <end position="17"/>
    </location>
</feature>
<feature type="domain" description="Peptidoglycan binding-like" evidence="2">
    <location>
        <begin position="55"/>
        <end position="112"/>
    </location>
</feature>
<evidence type="ECO:0000313" key="3">
    <source>
        <dbReference type="EMBL" id="GGK67741.1"/>
    </source>
</evidence>
<dbReference type="InterPro" id="IPR036366">
    <property type="entry name" value="PGBDSf"/>
</dbReference>
<protein>
    <recommendedName>
        <fullName evidence="2">Peptidoglycan binding-like domain-containing protein</fullName>
    </recommendedName>
</protein>
<dbReference type="EMBL" id="BMPQ01000006">
    <property type="protein sequence ID" value="GGK67741.1"/>
    <property type="molecule type" value="Genomic_DNA"/>
</dbReference>
<reference evidence="3" key="2">
    <citation type="submission" date="2020-09" db="EMBL/GenBank/DDBJ databases">
        <authorList>
            <person name="Sun Q."/>
            <person name="Ohkuma M."/>
        </authorList>
    </citation>
    <scope>NUCLEOTIDE SEQUENCE</scope>
    <source>
        <strain evidence="3">JCM 3035</strain>
    </source>
</reference>
<proteinExistence type="predicted"/>
<feature type="chain" id="PRO_5037333749" description="Peptidoglycan binding-like domain-containing protein" evidence="1">
    <location>
        <begin position="18"/>
        <end position="125"/>
    </location>
</feature>
<evidence type="ECO:0000313" key="4">
    <source>
        <dbReference type="Proteomes" id="UP000637788"/>
    </source>
</evidence>
<sequence length="125" mass="13275">MLLSGLAVAGTATPAAAASWCNTTLGDFVSGGDHSLAQIPAYNTTRDCITARGASGSHVKAIQRSLRYCHGRSSVEVDGHFGEITETQLEIVQRALRLDDDGVYGPKTRDKLRWRASDGVCGTLP</sequence>
<dbReference type="AlphaFoldDB" id="A0A917QUE7"/>
<dbReference type="Proteomes" id="UP000637788">
    <property type="component" value="Unassembled WGS sequence"/>
</dbReference>
<dbReference type="InterPro" id="IPR036365">
    <property type="entry name" value="PGBD-like_sf"/>
</dbReference>
<dbReference type="InterPro" id="IPR002477">
    <property type="entry name" value="Peptidoglycan-bd-like"/>
</dbReference>
<accession>A0A917QUE7</accession>
<reference evidence="3" key="1">
    <citation type="journal article" date="2014" name="Int. J. Syst. Evol. Microbiol.">
        <title>Complete genome sequence of Corynebacterium casei LMG S-19264T (=DSM 44701T), isolated from a smear-ripened cheese.</title>
        <authorList>
            <consortium name="US DOE Joint Genome Institute (JGI-PGF)"/>
            <person name="Walter F."/>
            <person name="Albersmeier A."/>
            <person name="Kalinowski J."/>
            <person name="Ruckert C."/>
        </authorList>
    </citation>
    <scope>NUCLEOTIDE SEQUENCE</scope>
    <source>
        <strain evidence="3">JCM 3035</strain>
    </source>
</reference>
<keyword evidence="1" id="KW-0732">Signal</keyword>
<gene>
    <name evidence="3" type="ORF">GCM10010094_30980</name>
</gene>
<dbReference type="Pfam" id="PF01471">
    <property type="entry name" value="PG_binding_1"/>
    <property type="match status" value="1"/>
</dbReference>
<dbReference type="Gene3D" id="1.10.101.10">
    <property type="entry name" value="PGBD-like superfamily/PGBD"/>
    <property type="match status" value="1"/>
</dbReference>
<dbReference type="SUPFAM" id="SSF47090">
    <property type="entry name" value="PGBD-like"/>
    <property type="match status" value="1"/>
</dbReference>
<name>A0A917QUE7_9ACTN</name>
<evidence type="ECO:0000259" key="2">
    <source>
        <dbReference type="Pfam" id="PF01471"/>
    </source>
</evidence>
<organism evidence="3 4">
    <name type="scientific">Streptomyces flaveus</name>
    <dbReference type="NCBI Taxonomy" id="66370"/>
    <lineage>
        <taxon>Bacteria</taxon>
        <taxon>Bacillati</taxon>
        <taxon>Actinomycetota</taxon>
        <taxon>Actinomycetes</taxon>
        <taxon>Kitasatosporales</taxon>
        <taxon>Streptomycetaceae</taxon>
        <taxon>Streptomyces</taxon>
        <taxon>Streptomyces aurantiacus group</taxon>
    </lineage>
</organism>